<reference evidence="2 3" key="1">
    <citation type="journal article" date="2019" name="Appl. Microbiol. Biotechnol.">
        <title>Genome sequence of Isaria javanica and comparative genome analysis insights into family S53 peptidase evolution in fungal entomopathogens.</title>
        <authorList>
            <person name="Lin R."/>
            <person name="Zhang X."/>
            <person name="Xin B."/>
            <person name="Zou M."/>
            <person name="Gao Y."/>
            <person name="Qin F."/>
            <person name="Hu Q."/>
            <person name="Xie B."/>
            <person name="Cheng X."/>
        </authorList>
    </citation>
    <scope>NUCLEOTIDE SEQUENCE [LARGE SCALE GENOMIC DNA]</scope>
    <source>
        <strain evidence="2 3">IJ1G</strain>
    </source>
</reference>
<keyword evidence="1" id="KW-0472">Membrane</keyword>
<feature type="transmembrane region" description="Helical" evidence="1">
    <location>
        <begin position="59"/>
        <end position="77"/>
    </location>
</feature>
<name>A0A545VH89_9HYPO</name>
<evidence type="ECO:0000256" key="1">
    <source>
        <dbReference type="SAM" id="Phobius"/>
    </source>
</evidence>
<keyword evidence="1" id="KW-1133">Transmembrane helix</keyword>
<accession>A0A545VH89</accession>
<dbReference type="AlphaFoldDB" id="A0A545VH89"/>
<organism evidence="2 3">
    <name type="scientific">Cordyceps javanica</name>
    <dbReference type="NCBI Taxonomy" id="43265"/>
    <lineage>
        <taxon>Eukaryota</taxon>
        <taxon>Fungi</taxon>
        <taxon>Dikarya</taxon>
        <taxon>Ascomycota</taxon>
        <taxon>Pezizomycotina</taxon>
        <taxon>Sordariomycetes</taxon>
        <taxon>Hypocreomycetidae</taxon>
        <taxon>Hypocreales</taxon>
        <taxon>Cordycipitaceae</taxon>
        <taxon>Cordyceps</taxon>
    </lineage>
</organism>
<evidence type="ECO:0000313" key="2">
    <source>
        <dbReference type="EMBL" id="TQW01098.1"/>
    </source>
</evidence>
<keyword evidence="1" id="KW-0812">Transmembrane</keyword>
<proteinExistence type="predicted"/>
<dbReference type="Proteomes" id="UP000315783">
    <property type="component" value="Unassembled WGS sequence"/>
</dbReference>
<gene>
    <name evidence="2" type="ORF">IF1G_01029</name>
</gene>
<protein>
    <submittedName>
        <fullName evidence="2">Uncharacterized protein</fullName>
    </submittedName>
</protein>
<keyword evidence="3" id="KW-1185">Reference proteome</keyword>
<sequence length="79" mass="8777">MADFLPCTSLPCLHTGNTVAYPAVDLLTVIKGPFRAFARKYIFYMLRRHACPSWLAGPAPRLCCSILIIVAIIIIFLPL</sequence>
<comment type="caution">
    <text evidence="2">The sequence shown here is derived from an EMBL/GenBank/DDBJ whole genome shotgun (WGS) entry which is preliminary data.</text>
</comment>
<dbReference type="EMBL" id="SPUK01000001">
    <property type="protein sequence ID" value="TQW01098.1"/>
    <property type="molecule type" value="Genomic_DNA"/>
</dbReference>
<evidence type="ECO:0000313" key="3">
    <source>
        <dbReference type="Proteomes" id="UP000315783"/>
    </source>
</evidence>